<proteinExistence type="predicted"/>
<protein>
    <submittedName>
        <fullName evidence="1">Uncharacterized protein</fullName>
    </submittedName>
</protein>
<dbReference type="HOGENOM" id="CLU_3282783_0_0_2"/>
<dbReference type="AlphaFoldDB" id="S6D056"/>
<name>S6D056_9EURY</name>
<sequence length="40" mass="4544">MSALSQTRLEKHAGEPASGGFARWKHVVLHYRYFPTDVIS</sequence>
<gene>
    <name evidence="1" type="ORF">HTIA_1055</name>
</gene>
<keyword evidence="2" id="KW-1185">Reference proteome</keyword>
<dbReference type="KEGG" id="hti:HTIA_1055"/>
<accession>S6D056</accession>
<evidence type="ECO:0000313" key="2">
    <source>
        <dbReference type="Proteomes" id="UP000015381"/>
    </source>
</evidence>
<evidence type="ECO:0000313" key="1">
    <source>
        <dbReference type="EMBL" id="CCQ33193.1"/>
    </source>
</evidence>
<reference evidence="1 2" key="1">
    <citation type="journal article" date="2014" name="Environ. Microbiol.">
        <title>Halorhabdus tiamatea: proteogenomics and glycosidase activity measurements identify the first cultivated euryarchaeon from a deep-sea anoxic brine lake as potential polysaccharide degrader.</title>
        <authorList>
            <person name="Werner J."/>
            <person name="Ferrer M."/>
            <person name="Michel G."/>
            <person name="Mann A.J."/>
            <person name="Huang S."/>
            <person name="Juarez S."/>
            <person name="Ciordia S."/>
            <person name="Albar J.P."/>
            <person name="Alcaide M."/>
            <person name="La Cono V."/>
            <person name="Yakimov M.M."/>
            <person name="Antunes A."/>
            <person name="Taborda M."/>
            <person name="Da Costa M.S."/>
            <person name="Amann R.I."/>
            <person name="Gloeckner F.O."/>
            <person name="Golyshina O.V."/>
            <person name="Golyshin P.N."/>
            <person name="Teeling H."/>
        </authorList>
    </citation>
    <scope>NUCLEOTIDE SEQUENCE [LARGE SCALE GENOMIC DNA]</scope>
    <source>
        <strain evidence="2">SARL4B</strain>
    </source>
</reference>
<dbReference type="Proteomes" id="UP000015381">
    <property type="component" value="Chromosome I"/>
</dbReference>
<organism evidence="1 2">
    <name type="scientific">Halorhabdus tiamatea SARL4B</name>
    <dbReference type="NCBI Taxonomy" id="1033806"/>
    <lineage>
        <taxon>Archaea</taxon>
        <taxon>Methanobacteriati</taxon>
        <taxon>Methanobacteriota</taxon>
        <taxon>Stenosarchaea group</taxon>
        <taxon>Halobacteria</taxon>
        <taxon>Halobacteriales</taxon>
        <taxon>Haloarculaceae</taxon>
        <taxon>Halorhabdus</taxon>
    </lineage>
</organism>
<dbReference type="EMBL" id="HF571520">
    <property type="protein sequence ID" value="CCQ33193.1"/>
    <property type="molecule type" value="Genomic_DNA"/>
</dbReference>
<dbReference type="PATRIC" id="fig|1033806.12.peg.1047"/>